<reference evidence="1 2" key="1">
    <citation type="submission" date="2021-06" db="EMBL/GenBank/DDBJ databases">
        <authorList>
            <person name="Palmer J.M."/>
        </authorList>
    </citation>
    <scope>NUCLEOTIDE SEQUENCE [LARGE SCALE GENOMIC DNA]</scope>
    <source>
        <strain evidence="1 2">AS_MEX2019</strain>
        <tissue evidence="1">Muscle</tissue>
    </source>
</reference>
<evidence type="ECO:0000313" key="1">
    <source>
        <dbReference type="EMBL" id="MEQ2305403.1"/>
    </source>
</evidence>
<proteinExistence type="predicted"/>
<comment type="caution">
    <text evidence="1">The sequence shown here is derived from an EMBL/GenBank/DDBJ whole genome shotgun (WGS) entry which is preliminary data.</text>
</comment>
<accession>A0ABV0ZJ54</accession>
<protein>
    <submittedName>
        <fullName evidence="1">Uncharacterized protein</fullName>
    </submittedName>
</protein>
<sequence length="71" mass="7589">MYFCGADAALSRQFPGAFRVAERGSFKNAGKAKVSHTSCLSETVCLPVGRTLLKFLQNPESSSMAVKTDSS</sequence>
<organism evidence="1 2">
    <name type="scientific">Ameca splendens</name>
    <dbReference type="NCBI Taxonomy" id="208324"/>
    <lineage>
        <taxon>Eukaryota</taxon>
        <taxon>Metazoa</taxon>
        <taxon>Chordata</taxon>
        <taxon>Craniata</taxon>
        <taxon>Vertebrata</taxon>
        <taxon>Euteleostomi</taxon>
        <taxon>Actinopterygii</taxon>
        <taxon>Neopterygii</taxon>
        <taxon>Teleostei</taxon>
        <taxon>Neoteleostei</taxon>
        <taxon>Acanthomorphata</taxon>
        <taxon>Ovalentaria</taxon>
        <taxon>Atherinomorphae</taxon>
        <taxon>Cyprinodontiformes</taxon>
        <taxon>Goodeidae</taxon>
        <taxon>Ameca</taxon>
    </lineage>
</organism>
<name>A0ABV0ZJ54_9TELE</name>
<gene>
    <name evidence="1" type="ORF">AMECASPLE_037484</name>
</gene>
<dbReference type="EMBL" id="JAHRIP010062788">
    <property type="protein sequence ID" value="MEQ2305403.1"/>
    <property type="molecule type" value="Genomic_DNA"/>
</dbReference>
<dbReference type="Proteomes" id="UP001469553">
    <property type="component" value="Unassembled WGS sequence"/>
</dbReference>
<evidence type="ECO:0000313" key="2">
    <source>
        <dbReference type="Proteomes" id="UP001469553"/>
    </source>
</evidence>
<keyword evidence="2" id="KW-1185">Reference proteome</keyword>